<dbReference type="EMBL" id="JBHUCX010000083">
    <property type="protein sequence ID" value="MFD1677002.1"/>
    <property type="molecule type" value="Genomic_DNA"/>
</dbReference>
<dbReference type="InterPro" id="IPR004300">
    <property type="entry name" value="Glyco_hydro_57_N"/>
</dbReference>
<dbReference type="InterPro" id="IPR037090">
    <property type="entry name" value="57_glycoside_trans_central"/>
</dbReference>
<dbReference type="Gene3D" id="3.20.110.10">
    <property type="entry name" value="Glycoside hydrolase 38, N terminal domain"/>
    <property type="match status" value="1"/>
</dbReference>
<dbReference type="Pfam" id="PF03065">
    <property type="entry name" value="Glyco_hydro_57"/>
    <property type="match status" value="1"/>
</dbReference>
<dbReference type="InterPro" id="IPR027291">
    <property type="entry name" value="Glyco_hydro_38_N_sf"/>
</dbReference>
<evidence type="ECO:0000256" key="3">
    <source>
        <dbReference type="RuleBase" id="RU361196"/>
    </source>
</evidence>
<evidence type="ECO:0000313" key="8">
    <source>
        <dbReference type="EMBL" id="MFD1677002.1"/>
    </source>
</evidence>
<dbReference type="InterPro" id="IPR015293">
    <property type="entry name" value="BE_C"/>
</dbReference>
<dbReference type="SUPFAM" id="SSF88713">
    <property type="entry name" value="Glycoside hydrolase/deacetylase"/>
    <property type="match status" value="1"/>
</dbReference>
<dbReference type="InterPro" id="IPR040042">
    <property type="entry name" value="Branching_enz_MT3115-like"/>
</dbReference>
<comment type="caution">
    <text evidence="8">The sequence shown here is derived from an EMBL/GenBank/DDBJ whole genome shotgun (WGS) entry which is preliminary data.</text>
</comment>
<keyword evidence="9" id="KW-1185">Reference proteome</keyword>
<dbReference type="Gene3D" id="3.40.50.2000">
    <property type="entry name" value="Glycogen Phosphorylase B"/>
    <property type="match status" value="2"/>
</dbReference>
<dbReference type="Pfam" id="PF00534">
    <property type="entry name" value="Glycos_transf_1"/>
    <property type="match status" value="1"/>
</dbReference>
<protein>
    <submittedName>
        <fullName evidence="8">1,4-alpha-glucan branching protein domain-containing protein</fullName>
    </submittedName>
</protein>
<proteinExistence type="inferred from homology"/>
<dbReference type="SUPFAM" id="SSF53756">
    <property type="entry name" value="UDP-Glycosyltransferase/glycogen phosphorylase"/>
    <property type="match status" value="1"/>
</dbReference>
<evidence type="ECO:0000259" key="7">
    <source>
        <dbReference type="Pfam" id="PF13439"/>
    </source>
</evidence>
<feature type="domain" description="Glycosyltransferase subfamily 4-like N-terminal" evidence="7">
    <location>
        <begin position="553"/>
        <end position="727"/>
    </location>
</feature>
<dbReference type="PANTHER" id="PTHR41695">
    <property type="entry name" value="1,4-ALPHA-GLUCAN BRANCHING ENZYME RV3031-RELATED"/>
    <property type="match status" value="1"/>
</dbReference>
<dbReference type="CDD" id="cd10792">
    <property type="entry name" value="GH57N_AmyC_like"/>
    <property type="match status" value="1"/>
</dbReference>
<dbReference type="PANTHER" id="PTHR41695:SF1">
    <property type="entry name" value="1,4-ALPHA-GLUCAN BRANCHING ENZYME TK1436"/>
    <property type="match status" value="1"/>
</dbReference>
<feature type="domain" description="1,4-alpha-glucan branching enzyme C-terminal" evidence="6">
    <location>
        <begin position="424"/>
        <end position="523"/>
    </location>
</feature>
<dbReference type="Proteomes" id="UP001597079">
    <property type="component" value="Unassembled WGS sequence"/>
</dbReference>
<dbReference type="CDD" id="cd03801">
    <property type="entry name" value="GT4_PimA-like"/>
    <property type="match status" value="1"/>
</dbReference>
<dbReference type="InterPro" id="IPR001296">
    <property type="entry name" value="Glyco_trans_1"/>
</dbReference>
<evidence type="ECO:0000259" key="5">
    <source>
        <dbReference type="Pfam" id="PF03065"/>
    </source>
</evidence>
<evidence type="ECO:0000259" key="6">
    <source>
        <dbReference type="Pfam" id="PF09210"/>
    </source>
</evidence>
<dbReference type="Pfam" id="PF09210">
    <property type="entry name" value="BE_C"/>
    <property type="match status" value="1"/>
</dbReference>
<dbReference type="Pfam" id="PF13439">
    <property type="entry name" value="Glyco_transf_4"/>
    <property type="match status" value="1"/>
</dbReference>
<comment type="similarity">
    <text evidence="1 3">Belongs to the glycosyl hydrolase 57 family.</text>
</comment>
<evidence type="ECO:0000313" key="9">
    <source>
        <dbReference type="Proteomes" id="UP001597079"/>
    </source>
</evidence>
<evidence type="ECO:0000256" key="2">
    <source>
        <dbReference type="ARBA" id="ARBA00023277"/>
    </source>
</evidence>
<dbReference type="InterPro" id="IPR028098">
    <property type="entry name" value="Glyco_trans_4-like_N"/>
</dbReference>
<accession>A0ABW4JQ69</accession>
<gene>
    <name evidence="8" type="ORF">ACFSB2_20205</name>
</gene>
<keyword evidence="2 3" id="KW-0119">Carbohydrate metabolism</keyword>
<sequence length="937" mass="106652">MTTGYLNLVLHAHLPFVRHLDRDDRLEERWLFEAITETYIPLLQMFQRLVRDDVDFRVTLSLSPPLISMLADGLLQVRYRSYLRKLISLAEKEVVRTQDEPQFHTLAGEYLQRFLDIQQFFESYDGNILPAFGELRDAGKVELITSAATHAFLPYIQTDASLRAQIATAIDVFEHHFCFRPNGMWLPECAYTPRIEHHLQAYGIRYFFVDAHGLAAAQPRPVFGVASPILTHGGTAVFARDEASSQQVWSSESGYPGDFDYREYYRDIGYDLADDYIRPYIHPDGIRVNTGIKYYRITGTGGEKAPYDFARAREKAAVHAGNFLFNRQKQVEYLKRVMGRTPVITAPYDAELFGHWWYEGPIFIEMLLRKLHFDQTELKTIAPSEYLALYPDFQSCQLQMSTWGRGGYGDVWLNGQNDWIYPALHDCEQQMIHLANAHPTPNGLVEQALNQAARELMLAQSSDWAFIMDTGTMVDYAVKRTKLHIHRFRALANMIREEHIDTAYLANLHANDNIYPAISYQIYQTNIARDQISHTSSRLRVLMLSWEFPPLTVGGLARHTYDLSRHLVQQGIEVHVVTMAIGDYPLYETIEGVHVHRVRVLQPDGGEFTHFILQLNLMMLDACHAMVEQDGVTFDLIHAHDWLVCDVAKTLKQQFEIPLIATIHATEYGRNHGIYTDMQRHIHHLEWELTYEAARVIVCSTYMKQELETVFRLPSDKIDVLPNGVDRAILQAPATAQTPRQDVVAIDNWTPMVLFVGRLVREKGVHLLLAAIPSILAEFPQVKFVIAGKGPMQDDLVTQAQQLGIATHVDFAGFVSDEVRNGLLREADVAVFPSLYEPFGIVALEAMAARTPVVVADVGGLGDIVRHAHNGLKAFPNDVSSLAEQIKWLLREREFANRLADVAEQALSRFDWQHIASSTIGVYQLLFPGQIAVEMVR</sequence>
<organism evidence="8 9">
    <name type="scientific">Alicyclobacillus fodiniaquatilis</name>
    <dbReference type="NCBI Taxonomy" id="1661150"/>
    <lineage>
        <taxon>Bacteria</taxon>
        <taxon>Bacillati</taxon>
        <taxon>Bacillota</taxon>
        <taxon>Bacilli</taxon>
        <taxon>Bacillales</taxon>
        <taxon>Alicyclobacillaceae</taxon>
        <taxon>Alicyclobacillus</taxon>
    </lineage>
</organism>
<dbReference type="InterPro" id="IPR028995">
    <property type="entry name" value="Glyco_hydro_57/38_cen_sf"/>
</dbReference>
<reference evidence="9" key="1">
    <citation type="journal article" date="2019" name="Int. J. Syst. Evol. Microbiol.">
        <title>The Global Catalogue of Microorganisms (GCM) 10K type strain sequencing project: providing services to taxonomists for standard genome sequencing and annotation.</title>
        <authorList>
            <consortium name="The Broad Institute Genomics Platform"/>
            <consortium name="The Broad Institute Genome Sequencing Center for Infectious Disease"/>
            <person name="Wu L."/>
            <person name="Ma J."/>
        </authorList>
    </citation>
    <scope>NUCLEOTIDE SEQUENCE [LARGE SCALE GENOMIC DNA]</scope>
    <source>
        <strain evidence="9">CGMCC 1.12286</strain>
    </source>
</reference>
<evidence type="ECO:0000256" key="1">
    <source>
        <dbReference type="ARBA" id="ARBA00006821"/>
    </source>
</evidence>
<dbReference type="Gene3D" id="1.20.1430.10">
    <property type="entry name" value="Families 57/38 glycoside transferase, middle domain"/>
    <property type="match status" value="1"/>
</dbReference>
<feature type="domain" description="Glycosyl transferase family 1" evidence="4">
    <location>
        <begin position="746"/>
        <end position="904"/>
    </location>
</feature>
<name>A0ABW4JQ69_9BACL</name>
<dbReference type="RefSeq" id="WP_377944912.1">
    <property type="nucleotide sequence ID" value="NZ_JBHUCX010000083.1"/>
</dbReference>
<feature type="domain" description="Glycoside hydrolase family 57 N-terminal" evidence="5">
    <location>
        <begin position="8"/>
        <end position="390"/>
    </location>
</feature>
<dbReference type="InterPro" id="IPR011330">
    <property type="entry name" value="Glyco_hydro/deAcase_b/a-brl"/>
</dbReference>
<evidence type="ECO:0000259" key="4">
    <source>
        <dbReference type="Pfam" id="PF00534"/>
    </source>
</evidence>
<dbReference type="SUPFAM" id="SSF88688">
    <property type="entry name" value="Families 57/38 glycoside transferase middle domain"/>
    <property type="match status" value="1"/>
</dbReference>